<feature type="signal peptide" evidence="2">
    <location>
        <begin position="1"/>
        <end position="27"/>
    </location>
</feature>
<feature type="chain" id="PRO_5046001133" evidence="2">
    <location>
        <begin position="28"/>
        <end position="320"/>
    </location>
</feature>
<comment type="caution">
    <text evidence="3">The sequence shown here is derived from an EMBL/GenBank/DDBJ whole genome shotgun (WGS) entry which is preliminary data.</text>
</comment>
<evidence type="ECO:0000313" key="4">
    <source>
        <dbReference type="Proteomes" id="UP001169764"/>
    </source>
</evidence>
<keyword evidence="4" id="KW-1185">Reference proteome</keyword>
<organism evidence="3 4">
    <name type="scientific">Sphingomonas natans</name>
    <dbReference type="NCBI Taxonomy" id="3063330"/>
    <lineage>
        <taxon>Bacteria</taxon>
        <taxon>Pseudomonadati</taxon>
        <taxon>Pseudomonadota</taxon>
        <taxon>Alphaproteobacteria</taxon>
        <taxon>Sphingomonadales</taxon>
        <taxon>Sphingomonadaceae</taxon>
        <taxon>Sphingomonas</taxon>
    </lineage>
</organism>
<dbReference type="SUPFAM" id="SSF56925">
    <property type="entry name" value="OMPA-like"/>
    <property type="match status" value="1"/>
</dbReference>
<gene>
    <name evidence="3" type="ORF">Q4F19_00825</name>
</gene>
<proteinExistence type="predicted"/>
<evidence type="ECO:0000256" key="1">
    <source>
        <dbReference type="SAM" id="MobiDB-lite"/>
    </source>
</evidence>
<dbReference type="InterPro" id="IPR011250">
    <property type="entry name" value="OMP/PagP_B-barrel"/>
</dbReference>
<dbReference type="Gene3D" id="2.40.160.90">
    <property type="match status" value="1"/>
</dbReference>
<sequence>MSGLRNIAIVVLMASLLTGCGGGSSSASGTVAQPESPIVSPPAVTPPPATFNYDKASDFTRDRSFTAIGTTATLVYAPDGGSLYQRAAALDAESDAIGFDYVASSQTYRARYLGDTFDRARTPITNIPVPFDEYAEASSTNALGLYFARTPLRAGMDYAGFVLWRLAQPQAMQVGSATRIHRMLFGSKTLVADLPTSGTSTYDASVEVSENEGPDIVVRSIGGVRTTTARIVIDWRTRALSGYVRLFPPSGTGTTLQSPVDYPVSGTIADDGLLTGMVASSGPLQGHVYGPRAVEVGLLFTYRNSTLSTQQYVGAVLGHQ</sequence>
<name>A0ABT8Y3M8_9SPHN</name>
<dbReference type="RefSeq" id="WP_303539246.1">
    <property type="nucleotide sequence ID" value="NZ_JAUOTP010000001.1"/>
</dbReference>
<evidence type="ECO:0000256" key="2">
    <source>
        <dbReference type="SAM" id="SignalP"/>
    </source>
</evidence>
<reference evidence="3" key="1">
    <citation type="submission" date="2023-07" db="EMBL/GenBank/DDBJ databases">
        <authorList>
            <person name="Kim M."/>
        </authorList>
    </citation>
    <scope>NUCLEOTIDE SEQUENCE</scope>
    <source>
        <strain evidence="3">BIUV-7</strain>
    </source>
</reference>
<keyword evidence="2" id="KW-0732">Signal</keyword>
<dbReference type="Proteomes" id="UP001169764">
    <property type="component" value="Unassembled WGS sequence"/>
</dbReference>
<evidence type="ECO:0000313" key="3">
    <source>
        <dbReference type="EMBL" id="MDO6412915.1"/>
    </source>
</evidence>
<feature type="region of interest" description="Disordered" evidence="1">
    <location>
        <begin position="25"/>
        <end position="47"/>
    </location>
</feature>
<dbReference type="PROSITE" id="PS51257">
    <property type="entry name" value="PROKAR_LIPOPROTEIN"/>
    <property type="match status" value="1"/>
</dbReference>
<feature type="compositionally biased region" description="Low complexity" evidence="1">
    <location>
        <begin position="25"/>
        <end position="38"/>
    </location>
</feature>
<accession>A0ABT8Y3M8</accession>
<dbReference type="EMBL" id="JAUOTP010000001">
    <property type="protein sequence ID" value="MDO6412915.1"/>
    <property type="molecule type" value="Genomic_DNA"/>
</dbReference>
<protein>
    <submittedName>
        <fullName evidence="3">Uncharacterized protein</fullName>
    </submittedName>
</protein>